<dbReference type="GO" id="GO:0019354">
    <property type="term" value="P:siroheme biosynthetic process"/>
    <property type="evidence" value="ECO:0007669"/>
    <property type="project" value="InterPro"/>
</dbReference>
<dbReference type="GO" id="GO:0004325">
    <property type="term" value="F:ferrochelatase activity"/>
    <property type="evidence" value="ECO:0007669"/>
    <property type="project" value="InterPro"/>
</dbReference>
<evidence type="ECO:0000313" key="6">
    <source>
        <dbReference type="EMBL" id="AFK61677.1"/>
    </source>
</evidence>
<keyword evidence="7" id="KW-1185">Reference proteome</keyword>
<dbReference type="EC" id="1.3.1.76" evidence="2"/>
<protein>
    <recommendedName>
        <fullName evidence="2">precorrin-2 dehydrogenase</fullName>
        <ecNumber evidence="2">1.3.1.76</ecNumber>
    </recommendedName>
</protein>
<organism evidence="6 7">
    <name type="scientific">Advenella kashmirensis (strain DSM 17095 / LMG 22695 / WT001)</name>
    <name type="common">Tetrathiobacter kashmirensis</name>
    <dbReference type="NCBI Taxonomy" id="1036672"/>
    <lineage>
        <taxon>Bacteria</taxon>
        <taxon>Pseudomonadati</taxon>
        <taxon>Pseudomonadota</taxon>
        <taxon>Betaproteobacteria</taxon>
        <taxon>Burkholderiales</taxon>
        <taxon>Alcaligenaceae</taxon>
    </lineage>
</organism>
<dbReference type="SUPFAM" id="SSF51735">
    <property type="entry name" value="NAD(P)-binding Rossmann-fold domains"/>
    <property type="match status" value="1"/>
</dbReference>
<dbReference type="Gene3D" id="3.40.50.720">
    <property type="entry name" value="NAD(P)-binding Rossmann-like Domain"/>
    <property type="match status" value="1"/>
</dbReference>
<evidence type="ECO:0000256" key="4">
    <source>
        <dbReference type="ARBA" id="ARBA00023027"/>
    </source>
</evidence>
<name>I3U9I9_ADVKW</name>
<dbReference type="PANTHER" id="PTHR35330:SF1">
    <property type="entry name" value="SIROHEME BIOSYNTHESIS PROTEIN MET8"/>
    <property type="match status" value="1"/>
</dbReference>
<sequence length="44" mass="4738">MQTFPLFANLTGRPVLVIGGGTVAERKAHALLDAGARYTWPPRS</sequence>
<dbReference type="InterPro" id="IPR036291">
    <property type="entry name" value="NAD(P)-bd_dom_sf"/>
</dbReference>
<dbReference type="STRING" id="1036672.TKWG_06090"/>
<dbReference type="Proteomes" id="UP000005267">
    <property type="component" value="Chromosome"/>
</dbReference>
<proteinExistence type="predicted"/>
<comment type="pathway">
    <text evidence="1">Porphyrin-containing compound metabolism; siroheme biosynthesis; sirohydrochlorin from precorrin-2: step 1/1.</text>
</comment>
<keyword evidence="5" id="KW-0627">Porphyrin biosynthesis</keyword>
<dbReference type="AlphaFoldDB" id="I3U9I9"/>
<dbReference type="GO" id="GO:0043115">
    <property type="term" value="F:precorrin-2 dehydrogenase activity"/>
    <property type="evidence" value="ECO:0007669"/>
    <property type="project" value="UniProtKB-EC"/>
</dbReference>
<gene>
    <name evidence="6" type="ordered locus">TKWG_06090</name>
</gene>
<dbReference type="PANTHER" id="PTHR35330">
    <property type="entry name" value="SIROHEME BIOSYNTHESIS PROTEIN MET8"/>
    <property type="match status" value="1"/>
</dbReference>
<dbReference type="Pfam" id="PF13241">
    <property type="entry name" value="NAD_binding_7"/>
    <property type="match status" value="1"/>
</dbReference>
<evidence type="ECO:0000313" key="7">
    <source>
        <dbReference type="Proteomes" id="UP000005267"/>
    </source>
</evidence>
<dbReference type="HOGENOM" id="CLU_217801_0_0_4"/>
<reference evidence="6 7" key="1">
    <citation type="journal article" date="2011" name="J. Bacteriol.">
        <title>Whole-genome shotgun sequencing of the sulfur-oxidizing chemoautotroph Tetrathiobacter kashmirensis.</title>
        <authorList>
            <person name="Ghosh W."/>
            <person name="George A."/>
            <person name="Agarwal A."/>
            <person name="Raj P."/>
            <person name="Alam M."/>
            <person name="Pyne P."/>
            <person name="Das Gupta S.K."/>
        </authorList>
    </citation>
    <scope>NUCLEOTIDE SEQUENCE [LARGE SCALE GENOMIC DNA]</scope>
    <source>
        <strain evidence="6 7">WT001</strain>
    </source>
</reference>
<evidence type="ECO:0000256" key="3">
    <source>
        <dbReference type="ARBA" id="ARBA00023002"/>
    </source>
</evidence>
<reference evidence="7" key="2">
    <citation type="journal article" date="2013" name="PLoS ONE">
        <title>Genome implosion elicits host-confinement in Alcaligenaceae: evidence from the comparative genomics of Tetrathiobacter kashmirensis, a pathogen in the making.</title>
        <authorList>
            <person name="Ghosh W."/>
            <person name="Alam M."/>
            <person name="Roy C."/>
            <person name="Pyne P."/>
            <person name="George A."/>
            <person name="Chakraborty R."/>
            <person name="Majumder S."/>
            <person name="Agarwal A."/>
            <person name="Chakraborty S."/>
            <person name="Majumdar S."/>
            <person name="Gupta S.K."/>
        </authorList>
    </citation>
    <scope>NUCLEOTIDE SEQUENCE [LARGE SCALE GENOMIC DNA]</scope>
    <source>
        <strain evidence="7">WT001</strain>
    </source>
</reference>
<accession>I3U9I9</accession>
<evidence type="ECO:0000256" key="5">
    <source>
        <dbReference type="ARBA" id="ARBA00023244"/>
    </source>
</evidence>
<dbReference type="KEGG" id="aka:TKWG_06090"/>
<keyword evidence="4" id="KW-0520">NAD</keyword>
<evidence type="ECO:0000256" key="1">
    <source>
        <dbReference type="ARBA" id="ARBA00005010"/>
    </source>
</evidence>
<keyword evidence="3" id="KW-0560">Oxidoreductase</keyword>
<dbReference type="EMBL" id="CP003555">
    <property type="protein sequence ID" value="AFK61677.1"/>
    <property type="molecule type" value="Genomic_DNA"/>
</dbReference>
<dbReference type="InterPro" id="IPR028161">
    <property type="entry name" value="Met8-like"/>
</dbReference>
<evidence type="ECO:0000256" key="2">
    <source>
        <dbReference type="ARBA" id="ARBA00012400"/>
    </source>
</evidence>